<sequence>FHILKMVFYVSLLVVIIPAKNSRLCSNGIAKYKLTKELSQTIKFKYFFPTDKPFQTFANGDIVFISGKFIVKNMEPCFSIAYLSIIDSGNPDREFNTTNVPITILYCMYSVTVNREPKSVEEFVHFGVESIEYNSVTGNSNVKMDMIIIYPQQSPRFKYLRNLGSNIKIRSTYFVSGLFKFSKSGKMIIEATDIDSLKTPTVNISRIESSSSTIANTLSIIDIIDDDIDSTTMQPADKQFGLFETLAKSVNTDIEIGPSHNKNKYHTTVESDIESVEKFDNKENDENPTNSTDSKNSQNTEEQEDELQTKKRKSNTGQKTKEKEKRLKKIIIKCLAKYYRFFKYFAYNIANYAFLSYVNILYLVI</sequence>
<organism evidence="4 5">
    <name type="scientific">Gigaspora margarita</name>
    <dbReference type="NCBI Taxonomy" id="4874"/>
    <lineage>
        <taxon>Eukaryota</taxon>
        <taxon>Fungi</taxon>
        <taxon>Fungi incertae sedis</taxon>
        <taxon>Mucoromycota</taxon>
        <taxon>Glomeromycotina</taxon>
        <taxon>Glomeromycetes</taxon>
        <taxon>Diversisporales</taxon>
        <taxon>Gigasporaceae</taxon>
        <taxon>Gigaspora</taxon>
    </lineage>
</organism>
<keyword evidence="3" id="KW-0732">Signal</keyword>
<proteinExistence type="predicted"/>
<accession>A0ABN7WE58</accession>
<feature type="signal peptide" evidence="3">
    <location>
        <begin position="1"/>
        <end position="22"/>
    </location>
</feature>
<evidence type="ECO:0000313" key="5">
    <source>
        <dbReference type="Proteomes" id="UP000789901"/>
    </source>
</evidence>
<keyword evidence="5" id="KW-1185">Reference proteome</keyword>
<feature type="transmembrane region" description="Helical" evidence="2">
    <location>
        <begin position="344"/>
        <end position="364"/>
    </location>
</feature>
<comment type="caution">
    <text evidence="4">The sequence shown here is derived from an EMBL/GenBank/DDBJ whole genome shotgun (WGS) entry which is preliminary data.</text>
</comment>
<feature type="non-terminal residue" evidence="4">
    <location>
        <position position="1"/>
    </location>
</feature>
<feature type="chain" id="PRO_5046652557" evidence="3">
    <location>
        <begin position="23"/>
        <end position="365"/>
    </location>
</feature>
<evidence type="ECO:0000256" key="3">
    <source>
        <dbReference type="SAM" id="SignalP"/>
    </source>
</evidence>
<name>A0ABN7WE58_GIGMA</name>
<keyword evidence="2" id="KW-1133">Transmembrane helix</keyword>
<evidence type="ECO:0000256" key="1">
    <source>
        <dbReference type="SAM" id="MobiDB-lite"/>
    </source>
</evidence>
<feature type="non-terminal residue" evidence="4">
    <location>
        <position position="365"/>
    </location>
</feature>
<dbReference type="EMBL" id="CAJVQB010041132">
    <property type="protein sequence ID" value="CAG8829199.1"/>
    <property type="molecule type" value="Genomic_DNA"/>
</dbReference>
<reference evidence="4 5" key="1">
    <citation type="submission" date="2021-06" db="EMBL/GenBank/DDBJ databases">
        <authorList>
            <person name="Kallberg Y."/>
            <person name="Tangrot J."/>
            <person name="Rosling A."/>
        </authorList>
    </citation>
    <scope>NUCLEOTIDE SEQUENCE [LARGE SCALE GENOMIC DNA]</scope>
    <source>
        <strain evidence="4 5">120-4 pot B 10/14</strain>
    </source>
</reference>
<evidence type="ECO:0000313" key="4">
    <source>
        <dbReference type="EMBL" id="CAG8829199.1"/>
    </source>
</evidence>
<evidence type="ECO:0000256" key="2">
    <source>
        <dbReference type="SAM" id="Phobius"/>
    </source>
</evidence>
<dbReference type="Proteomes" id="UP000789901">
    <property type="component" value="Unassembled WGS sequence"/>
</dbReference>
<keyword evidence="2" id="KW-0472">Membrane</keyword>
<keyword evidence="2" id="KW-0812">Transmembrane</keyword>
<gene>
    <name evidence="4" type="ORF">GMARGA_LOCUS29928</name>
</gene>
<feature type="compositionally biased region" description="Polar residues" evidence="1">
    <location>
        <begin position="287"/>
        <end position="300"/>
    </location>
</feature>
<protein>
    <submittedName>
        <fullName evidence="4">40047_t:CDS:1</fullName>
    </submittedName>
</protein>
<feature type="region of interest" description="Disordered" evidence="1">
    <location>
        <begin position="279"/>
        <end position="321"/>
    </location>
</feature>